<dbReference type="KEGG" id="tfr:BR63_04855"/>
<dbReference type="PROSITE" id="PS51000">
    <property type="entry name" value="HTH_DEOR_2"/>
    <property type="match status" value="1"/>
</dbReference>
<evidence type="ECO:0000256" key="1">
    <source>
        <dbReference type="ARBA" id="ARBA00023015"/>
    </source>
</evidence>
<evidence type="ECO:0000256" key="3">
    <source>
        <dbReference type="ARBA" id="ARBA00023163"/>
    </source>
</evidence>
<dbReference type="InterPro" id="IPR018356">
    <property type="entry name" value="Tscrpt_reg_HTH_DeoR_CS"/>
</dbReference>
<dbReference type="PRINTS" id="PR00037">
    <property type="entry name" value="HTHLACR"/>
</dbReference>
<evidence type="ECO:0000313" key="5">
    <source>
        <dbReference type="EMBL" id="QNB45697.1"/>
    </source>
</evidence>
<evidence type="ECO:0000313" key="6">
    <source>
        <dbReference type="Proteomes" id="UP000515847"/>
    </source>
</evidence>
<dbReference type="SMART" id="SM00420">
    <property type="entry name" value="HTH_DEOR"/>
    <property type="match status" value="1"/>
</dbReference>
<accession>A0A7G6E0U3</accession>
<dbReference type="InterPro" id="IPR036388">
    <property type="entry name" value="WH-like_DNA-bd_sf"/>
</dbReference>
<dbReference type="InterPro" id="IPR050313">
    <property type="entry name" value="Carb_Metab_HTH_regulators"/>
</dbReference>
<dbReference type="Pfam" id="PF08220">
    <property type="entry name" value="HTH_DeoR"/>
    <property type="match status" value="1"/>
</dbReference>
<keyword evidence="6" id="KW-1185">Reference proteome</keyword>
<evidence type="ECO:0000259" key="4">
    <source>
        <dbReference type="PROSITE" id="PS51000"/>
    </source>
</evidence>
<dbReference type="PANTHER" id="PTHR30363">
    <property type="entry name" value="HTH-TYPE TRANSCRIPTIONAL REGULATOR SRLR-RELATED"/>
    <property type="match status" value="1"/>
</dbReference>
<feature type="domain" description="HTH deoR-type" evidence="4">
    <location>
        <begin position="3"/>
        <end position="58"/>
    </location>
</feature>
<reference evidence="5 6" key="1">
    <citation type="journal article" date="2019" name="Front. Microbiol.">
        <title>Thermoanaerosceptrum fracticalcis gen. nov. sp. nov., a Novel Fumarate-Fermenting Microorganism From a Deep Fractured Carbonate Aquifer of the US Great Basin.</title>
        <authorList>
            <person name="Hamilton-Brehm S.D."/>
            <person name="Stewart L.E."/>
            <person name="Zavarin M."/>
            <person name="Caldwell M."/>
            <person name="Lawson P.A."/>
            <person name="Onstott T.C."/>
            <person name="Grzymski J."/>
            <person name="Neveux I."/>
            <person name="Lollar B.S."/>
            <person name="Russell C.E."/>
            <person name="Moser D.P."/>
        </authorList>
    </citation>
    <scope>NUCLEOTIDE SEQUENCE [LARGE SCALE GENOMIC DNA]</scope>
    <source>
        <strain evidence="5 6">DRI-13</strain>
    </source>
</reference>
<dbReference type="InterPro" id="IPR037171">
    <property type="entry name" value="NagB/RpiA_transferase-like"/>
</dbReference>
<dbReference type="RefSeq" id="WP_081907977.1">
    <property type="nucleotide sequence ID" value="NZ_CP045798.1"/>
</dbReference>
<dbReference type="OrthoDB" id="9797223at2"/>
<keyword evidence="3" id="KW-0804">Transcription</keyword>
<protein>
    <submittedName>
        <fullName evidence="5">DeoR family transcriptional regulator</fullName>
    </submittedName>
</protein>
<dbReference type="SMART" id="SM01134">
    <property type="entry name" value="DeoRC"/>
    <property type="match status" value="1"/>
</dbReference>
<keyword evidence="1" id="KW-0805">Transcription regulation</keyword>
<dbReference type="SUPFAM" id="SSF46785">
    <property type="entry name" value="Winged helix' DNA-binding domain"/>
    <property type="match status" value="1"/>
</dbReference>
<dbReference type="Pfam" id="PF00455">
    <property type="entry name" value="DeoRC"/>
    <property type="match status" value="1"/>
</dbReference>
<dbReference type="Proteomes" id="UP000515847">
    <property type="component" value="Chromosome"/>
</dbReference>
<dbReference type="InterPro" id="IPR036390">
    <property type="entry name" value="WH_DNA-bd_sf"/>
</dbReference>
<dbReference type="PANTHER" id="PTHR30363:SF44">
    <property type="entry name" value="AGA OPERON TRANSCRIPTIONAL REPRESSOR-RELATED"/>
    <property type="match status" value="1"/>
</dbReference>
<sequence length="255" mass="28324">MYGEERKEKILDYVQSHGRASVQELSEIFQASESTIRRDLKELEDVKLLKRTHGGAISLRSVKFEPTFGEKKVAYLKEKRAIAQKTVELIEEGDTIFIDAGTTTFELVKELKSFSKLTVVTNAFNHVQKLLTYPGIEVLVTGGMLRKETLAMVGPMAEQSLSMIRVDKAFLATNGLDVEEGLTTPNLTEAAIKRRMIKSAKQVILLADHSKVGKVSFAKIADLAEIDQIVMDDAVDESIVAKLETIGVRVHIVHP</sequence>
<dbReference type="InterPro" id="IPR001034">
    <property type="entry name" value="DeoR_HTH"/>
</dbReference>
<dbReference type="Gene3D" id="3.40.50.1360">
    <property type="match status" value="1"/>
</dbReference>
<gene>
    <name evidence="5" type="ORF">BR63_04855</name>
</gene>
<keyword evidence="2" id="KW-0238">DNA-binding</keyword>
<dbReference type="EMBL" id="CP045798">
    <property type="protein sequence ID" value="QNB45697.1"/>
    <property type="molecule type" value="Genomic_DNA"/>
</dbReference>
<dbReference type="AlphaFoldDB" id="A0A7G6E0U3"/>
<dbReference type="InterPro" id="IPR014036">
    <property type="entry name" value="DeoR-like_C"/>
</dbReference>
<name>A0A7G6E0U3_THEFR</name>
<organism evidence="5 6">
    <name type="scientific">Thermanaerosceptrum fracticalcis</name>
    <dbReference type="NCBI Taxonomy" id="1712410"/>
    <lineage>
        <taxon>Bacteria</taxon>
        <taxon>Bacillati</taxon>
        <taxon>Bacillota</taxon>
        <taxon>Clostridia</taxon>
        <taxon>Eubacteriales</taxon>
        <taxon>Peptococcaceae</taxon>
        <taxon>Thermanaerosceptrum</taxon>
    </lineage>
</organism>
<dbReference type="SUPFAM" id="SSF100950">
    <property type="entry name" value="NagB/RpiA/CoA transferase-like"/>
    <property type="match status" value="1"/>
</dbReference>
<dbReference type="Gene3D" id="1.10.10.10">
    <property type="entry name" value="Winged helix-like DNA-binding domain superfamily/Winged helix DNA-binding domain"/>
    <property type="match status" value="1"/>
</dbReference>
<dbReference type="PROSITE" id="PS00894">
    <property type="entry name" value="HTH_DEOR_1"/>
    <property type="match status" value="1"/>
</dbReference>
<proteinExistence type="predicted"/>
<evidence type="ECO:0000256" key="2">
    <source>
        <dbReference type="ARBA" id="ARBA00023125"/>
    </source>
</evidence>
<dbReference type="GO" id="GO:0003700">
    <property type="term" value="F:DNA-binding transcription factor activity"/>
    <property type="evidence" value="ECO:0007669"/>
    <property type="project" value="InterPro"/>
</dbReference>
<dbReference type="GO" id="GO:0003677">
    <property type="term" value="F:DNA binding"/>
    <property type="evidence" value="ECO:0007669"/>
    <property type="project" value="UniProtKB-KW"/>
</dbReference>